<keyword evidence="2" id="KW-0472">Membrane</keyword>
<evidence type="ECO:0000313" key="4">
    <source>
        <dbReference type="Proteomes" id="UP000249616"/>
    </source>
</evidence>
<dbReference type="AlphaFoldDB" id="A0A2Z4JDN1"/>
<proteinExistence type="predicted"/>
<dbReference type="Pfam" id="PF10935">
    <property type="entry name" value="DUF2637"/>
    <property type="match status" value="1"/>
</dbReference>
<feature type="compositionally biased region" description="Basic residues" evidence="1">
    <location>
        <begin position="59"/>
        <end position="69"/>
    </location>
</feature>
<evidence type="ECO:0000256" key="1">
    <source>
        <dbReference type="SAM" id="MobiDB-lite"/>
    </source>
</evidence>
<keyword evidence="2" id="KW-1133">Transmembrane helix</keyword>
<gene>
    <name evidence="3" type="ORF">DN051_19175</name>
</gene>
<dbReference type="EMBL" id="CP030073">
    <property type="protein sequence ID" value="AWW42543.1"/>
    <property type="molecule type" value="Genomic_DNA"/>
</dbReference>
<keyword evidence="4" id="KW-1185">Reference proteome</keyword>
<sequence length="218" mass="24204">MSRHAYDTTSFETQHTWGGMPEPDIPANDWDPVEELAQMLSTTTGRTAEPARPPAPERPHRRTNRRRHPDSHFLDGGQRVTHVTLLIAAITLSAVCMLGWSISYSYDQLRAIASLILPAEFARWWPMTVFGPWLVAALSILRATVQHRSARRSWCVILAASAMAVALSVGHSSRSVLSLVIFGIPPVTALVCFWELVGQVPTKRRPRHAVGSRAKPKT</sequence>
<accession>A0A2Z4JDN1</accession>
<feature type="transmembrane region" description="Helical" evidence="2">
    <location>
        <begin position="176"/>
        <end position="197"/>
    </location>
</feature>
<dbReference type="Proteomes" id="UP000249616">
    <property type="component" value="Chromosome"/>
</dbReference>
<feature type="transmembrane region" description="Helical" evidence="2">
    <location>
        <begin position="153"/>
        <end position="170"/>
    </location>
</feature>
<keyword evidence="2" id="KW-0812">Transmembrane</keyword>
<evidence type="ECO:0000256" key="2">
    <source>
        <dbReference type="SAM" id="Phobius"/>
    </source>
</evidence>
<name>A0A2Z4JDN1_9ACTN</name>
<organism evidence="3 4">
    <name type="scientific">Streptomyces cadmiisoli</name>
    <dbReference type="NCBI Taxonomy" id="2184053"/>
    <lineage>
        <taxon>Bacteria</taxon>
        <taxon>Bacillati</taxon>
        <taxon>Actinomycetota</taxon>
        <taxon>Actinomycetes</taxon>
        <taxon>Kitasatosporales</taxon>
        <taxon>Streptomycetaceae</taxon>
        <taxon>Streptomyces</taxon>
        <taxon>Streptomyces aurantiacus group</taxon>
    </lineage>
</organism>
<feature type="compositionally biased region" description="Polar residues" evidence="1">
    <location>
        <begin position="7"/>
        <end position="16"/>
    </location>
</feature>
<feature type="transmembrane region" description="Helical" evidence="2">
    <location>
        <begin position="122"/>
        <end position="141"/>
    </location>
</feature>
<dbReference type="InterPro" id="IPR021235">
    <property type="entry name" value="DUF2637"/>
</dbReference>
<feature type="transmembrane region" description="Helical" evidence="2">
    <location>
        <begin position="83"/>
        <end position="102"/>
    </location>
</feature>
<evidence type="ECO:0000313" key="3">
    <source>
        <dbReference type="EMBL" id="AWW42543.1"/>
    </source>
</evidence>
<reference evidence="3 4" key="1">
    <citation type="journal article" date="2019" name="Int. J. Syst. Evol. Microbiol.">
        <title>Streptomyces cadmiisoli sp. nov., a novel actinomycete isolated from cadmium-contaminated soil.</title>
        <authorList>
            <person name="Li K."/>
            <person name="Tang X."/>
            <person name="Zhao J."/>
            <person name="Guo Y."/>
            <person name="Tang Y."/>
            <person name="Gao J."/>
        </authorList>
    </citation>
    <scope>NUCLEOTIDE SEQUENCE [LARGE SCALE GENOMIC DNA]</scope>
    <source>
        <strain evidence="3 4">ZFG47</strain>
    </source>
</reference>
<feature type="region of interest" description="Disordered" evidence="1">
    <location>
        <begin position="1"/>
        <end position="74"/>
    </location>
</feature>
<protein>
    <submittedName>
        <fullName evidence="3">DUF2637 domain-containing protein</fullName>
    </submittedName>
</protein>
<dbReference type="KEGG" id="scad:DN051_19175"/>